<dbReference type="Gene3D" id="3.10.20.860">
    <property type="match status" value="1"/>
</dbReference>
<dbReference type="AlphaFoldDB" id="F5YJ43"/>
<evidence type="ECO:0008006" key="3">
    <source>
        <dbReference type="Google" id="ProtNLM"/>
    </source>
</evidence>
<dbReference type="NCBIfam" id="TIGR03831">
    <property type="entry name" value="YgiT_finger"/>
    <property type="match status" value="1"/>
</dbReference>
<reference evidence="2" key="1">
    <citation type="submission" date="2009-12" db="EMBL/GenBank/DDBJ databases">
        <title>Complete sequence of Treponema primitia strain ZAS-2.</title>
        <authorList>
            <person name="Tetu S.G."/>
            <person name="Matson E."/>
            <person name="Ren Q."/>
            <person name="Seshadri R."/>
            <person name="Elbourne L."/>
            <person name="Hassan K.A."/>
            <person name="Durkin A."/>
            <person name="Radune D."/>
            <person name="Mohamoud Y."/>
            <person name="Shay R."/>
            <person name="Jin S."/>
            <person name="Zhang X."/>
            <person name="Lucey K."/>
            <person name="Ballor N.R."/>
            <person name="Ottesen E."/>
            <person name="Rosenthal R."/>
            <person name="Allen A."/>
            <person name="Leadbetter J.R."/>
            <person name="Paulsen I.T."/>
        </authorList>
    </citation>
    <scope>NUCLEOTIDE SEQUENCE [LARGE SCALE GENOMIC DNA]</scope>
    <source>
        <strain evidence="2">ATCC BAA-887 / DSM 12427 / ZAS-2</strain>
    </source>
</reference>
<sequence length="77" mass="8324">MTCFMCKGSLENDHSTFMVDLGSCIIIIKNVPSQVCTQCGETSYSNTVAGKLEQIVSSIKKTVVTEIAVVNYDEQAA</sequence>
<dbReference type="KEGG" id="tpi:TREPR_2154"/>
<dbReference type="CDD" id="cd12870">
    <property type="entry name" value="MqsA"/>
    <property type="match status" value="1"/>
</dbReference>
<dbReference type="eggNOG" id="ENOG5033E0U">
    <property type="taxonomic scope" value="Bacteria"/>
</dbReference>
<evidence type="ECO:0000313" key="2">
    <source>
        <dbReference type="Proteomes" id="UP000009223"/>
    </source>
</evidence>
<dbReference type="Proteomes" id="UP000009223">
    <property type="component" value="Chromosome"/>
</dbReference>
<organism evidence="1 2">
    <name type="scientific">Treponema primitia (strain ATCC BAA-887 / DSM 12427 / ZAS-2)</name>
    <dbReference type="NCBI Taxonomy" id="545694"/>
    <lineage>
        <taxon>Bacteria</taxon>
        <taxon>Pseudomonadati</taxon>
        <taxon>Spirochaetota</taxon>
        <taxon>Spirochaetia</taxon>
        <taxon>Spirochaetales</taxon>
        <taxon>Treponemataceae</taxon>
        <taxon>Treponema</taxon>
    </lineage>
</organism>
<name>F5YJ43_TREPZ</name>
<evidence type="ECO:0000313" key="1">
    <source>
        <dbReference type="EMBL" id="AEF84756.1"/>
    </source>
</evidence>
<gene>
    <name evidence="1" type="ordered locus">TREPR_2154</name>
</gene>
<dbReference type="OrthoDB" id="9812340at2"/>
<reference evidence="1 2" key="2">
    <citation type="journal article" date="2011" name="ISME J.">
        <title>RNA-seq reveals cooperative metabolic interactions between two termite-gut spirochete species in co-culture.</title>
        <authorList>
            <person name="Rosenthal A.Z."/>
            <person name="Matson E.G."/>
            <person name="Eldar A."/>
            <person name="Leadbetter J.R."/>
        </authorList>
    </citation>
    <scope>NUCLEOTIDE SEQUENCE [LARGE SCALE GENOMIC DNA]</scope>
    <source>
        <strain evidence="2">ATCC BAA-887 / DSM 12427 / ZAS-2</strain>
    </source>
</reference>
<dbReference type="HOGENOM" id="CLU_174612_4_0_12"/>
<dbReference type="RefSeq" id="WP_015708023.1">
    <property type="nucleotide sequence ID" value="NC_015578.1"/>
</dbReference>
<accession>F5YJ43</accession>
<dbReference type="EMBL" id="CP001843">
    <property type="protein sequence ID" value="AEF84756.1"/>
    <property type="molecule type" value="Genomic_DNA"/>
</dbReference>
<protein>
    <recommendedName>
        <fullName evidence="3">YgiT-type zinc finger domain-containing protein</fullName>
    </recommendedName>
</protein>
<proteinExistence type="predicted"/>
<keyword evidence="2" id="KW-1185">Reference proteome</keyword>
<dbReference type="InterPro" id="IPR022453">
    <property type="entry name" value="Znf_MqsA-type"/>
</dbReference>